<dbReference type="SUPFAM" id="SSF50923">
    <property type="entry name" value="Hemopexin-like domain"/>
    <property type="match status" value="1"/>
</dbReference>
<proteinExistence type="predicted"/>
<reference evidence="2" key="1">
    <citation type="submission" date="2022-11" db="UniProtKB">
        <authorList>
            <consortium name="WormBaseParasite"/>
        </authorList>
    </citation>
    <scope>IDENTIFICATION</scope>
</reference>
<dbReference type="Gene3D" id="2.110.10.10">
    <property type="entry name" value="Hemopexin-like domain"/>
    <property type="match status" value="1"/>
</dbReference>
<evidence type="ECO:0000313" key="1">
    <source>
        <dbReference type="Proteomes" id="UP000887574"/>
    </source>
</evidence>
<dbReference type="InterPro" id="IPR036375">
    <property type="entry name" value="Hemopexin-like_dom_sf"/>
</dbReference>
<dbReference type="Proteomes" id="UP000887574">
    <property type="component" value="Unplaced"/>
</dbReference>
<organism evidence="1 2">
    <name type="scientific">Ditylenchus dipsaci</name>
    <dbReference type="NCBI Taxonomy" id="166011"/>
    <lineage>
        <taxon>Eukaryota</taxon>
        <taxon>Metazoa</taxon>
        <taxon>Ecdysozoa</taxon>
        <taxon>Nematoda</taxon>
        <taxon>Chromadorea</taxon>
        <taxon>Rhabditida</taxon>
        <taxon>Tylenchina</taxon>
        <taxon>Tylenchomorpha</taxon>
        <taxon>Sphaerularioidea</taxon>
        <taxon>Anguinidae</taxon>
        <taxon>Anguininae</taxon>
        <taxon>Ditylenchus</taxon>
    </lineage>
</organism>
<dbReference type="AlphaFoldDB" id="A0A915D777"/>
<accession>A0A915D777</accession>
<name>A0A915D777_9BILA</name>
<sequence>MENGLQQRSSYLIPNLFPGGPRQVNAAFTNRRSGVTMVKLSCLYVLTCVYRCIHLALAYKTVYRYKWDKRHKRFYLAVNSPQVLGPKVDFLPTLAFQWKDGNLILANNDFFVTYNPFLNLVNFKGKIKDHFPNMPRDAIGLTYGASAGNKTKRGDPANFTTFLLMTAHHGLQIYDLKKYKIVQQYPIEVKEYVACLASVQNIHKDDKKGNRRKKQSDSAL</sequence>
<keyword evidence="1" id="KW-1185">Reference proteome</keyword>
<dbReference type="WBParaSite" id="jg16275">
    <property type="protein sequence ID" value="jg16275"/>
    <property type="gene ID" value="jg16275"/>
</dbReference>
<protein>
    <submittedName>
        <fullName evidence="2">Uncharacterized protein</fullName>
    </submittedName>
</protein>
<evidence type="ECO:0000313" key="2">
    <source>
        <dbReference type="WBParaSite" id="jg16275"/>
    </source>
</evidence>